<proteinExistence type="predicted"/>
<dbReference type="SUPFAM" id="SSF50475">
    <property type="entry name" value="FMN-binding split barrel"/>
    <property type="match status" value="1"/>
</dbReference>
<dbReference type="InterPro" id="IPR024624">
    <property type="entry name" value="Pyridox_Oxase_Alr4036_FMN-bd"/>
</dbReference>
<dbReference type="Proteomes" id="UP001595456">
    <property type="component" value="Unassembled WGS sequence"/>
</dbReference>
<protein>
    <submittedName>
        <fullName evidence="2">Pyridoxamine 5'-phosphate oxidase family protein</fullName>
    </submittedName>
</protein>
<evidence type="ECO:0000313" key="3">
    <source>
        <dbReference type="Proteomes" id="UP001595456"/>
    </source>
</evidence>
<keyword evidence="3" id="KW-1185">Reference proteome</keyword>
<dbReference type="RefSeq" id="WP_336926828.1">
    <property type="nucleotide sequence ID" value="NZ_JBANRO010000009.1"/>
</dbReference>
<accession>A0ABV7E7L7</accession>
<dbReference type="Pfam" id="PF12766">
    <property type="entry name" value="Pyridox_oxase_2"/>
    <property type="match status" value="1"/>
</dbReference>
<dbReference type="EMBL" id="JBHRST010000010">
    <property type="protein sequence ID" value="MFC3097811.1"/>
    <property type="molecule type" value="Genomic_DNA"/>
</dbReference>
<organism evidence="2 3">
    <name type="scientific">Alteraurantiacibacter palmitatis</name>
    <dbReference type="NCBI Taxonomy" id="2054628"/>
    <lineage>
        <taxon>Bacteria</taxon>
        <taxon>Pseudomonadati</taxon>
        <taxon>Pseudomonadota</taxon>
        <taxon>Alphaproteobacteria</taxon>
        <taxon>Sphingomonadales</taxon>
        <taxon>Erythrobacteraceae</taxon>
        <taxon>Alteraurantiacibacter</taxon>
    </lineage>
</organism>
<dbReference type="Gene3D" id="2.30.110.10">
    <property type="entry name" value="Electron Transport, Fmn-binding Protein, Chain A"/>
    <property type="match status" value="1"/>
</dbReference>
<reference evidence="3" key="1">
    <citation type="journal article" date="2019" name="Int. J. Syst. Evol. Microbiol.">
        <title>The Global Catalogue of Microorganisms (GCM) 10K type strain sequencing project: providing services to taxonomists for standard genome sequencing and annotation.</title>
        <authorList>
            <consortium name="The Broad Institute Genomics Platform"/>
            <consortium name="The Broad Institute Genome Sequencing Center for Infectious Disease"/>
            <person name="Wu L."/>
            <person name="Ma J."/>
        </authorList>
    </citation>
    <scope>NUCLEOTIDE SEQUENCE [LARGE SCALE GENOMIC DNA]</scope>
    <source>
        <strain evidence="3">KCTC 52607</strain>
    </source>
</reference>
<name>A0ABV7E7L7_9SPHN</name>
<feature type="domain" description="Pyridoxamine 5'-phosphate oxidase Alr4036 family FMN-binding" evidence="1">
    <location>
        <begin position="47"/>
        <end position="106"/>
    </location>
</feature>
<sequence>MTLHKPKARFMFETLDQIEEDIRKSLAEAASNRRSPMHTPVVGTPDADVRMMVLRGWDARAGTLRLHTDARSAKVAQIGDGARVGLLFHDPDARIQIRAKGQGRILTDGAQVEAAWAASSEYARRCYLAVAAPGSAVDAPTSGLPPQVEGIRPSEEQLLPARENFALLMVEVDAFDWLLLAHDGHRRAQFVRDGAGWQGVWVVP</sequence>
<evidence type="ECO:0000259" key="1">
    <source>
        <dbReference type="Pfam" id="PF12766"/>
    </source>
</evidence>
<evidence type="ECO:0000313" key="2">
    <source>
        <dbReference type="EMBL" id="MFC3097811.1"/>
    </source>
</evidence>
<gene>
    <name evidence="2" type="ORF">ACFODU_08350</name>
</gene>
<comment type="caution">
    <text evidence="2">The sequence shown here is derived from an EMBL/GenBank/DDBJ whole genome shotgun (WGS) entry which is preliminary data.</text>
</comment>
<dbReference type="InterPro" id="IPR012349">
    <property type="entry name" value="Split_barrel_FMN-bd"/>
</dbReference>